<accession>A0ABT5X5L2</accession>
<comment type="caution">
    <text evidence="2">The sequence shown here is derived from an EMBL/GenBank/DDBJ whole genome shotgun (WGS) entry which is preliminary data.</text>
</comment>
<proteinExistence type="predicted"/>
<evidence type="ECO:0000313" key="2">
    <source>
        <dbReference type="EMBL" id="MDF0589986.1"/>
    </source>
</evidence>
<dbReference type="InterPro" id="IPR018645">
    <property type="entry name" value="OapC-like"/>
</dbReference>
<dbReference type="EMBL" id="JARFPK010000006">
    <property type="protein sequence ID" value="MDF0589986.1"/>
    <property type="molecule type" value="Genomic_DNA"/>
</dbReference>
<reference evidence="2 3" key="1">
    <citation type="submission" date="2023-03" db="EMBL/GenBank/DDBJ databases">
        <title>WGS of Methanotrichaceae archaeon Mx.</title>
        <authorList>
            <person name="Sorokin D.Y."/>
            <person name="Merkel A.Y."/>
        </authorList>
    </citation>
    <scope>NUCLEOTIDE SEQUENCE [LARGE SCALE GENOMIC DNA]</scope>
    <source>
        <strain evidence="2 3">Mx</strain>
    </source>
</reference>
<protein>
    <submittedName>
        <fullName evidence="2">Zn-ribbon containing protein</fullName>
    </submittedName>
</protein>
<feature type="compositionally biased region" description="Basic and acidic residues" evidence="1">
    <location>
        <begin position="71"/>
        <end position="88"/>
    </location>
</feature>
<keyword evidence="3" id="KW-1185">Reference proteome</keyword>
<dbReference type="Proteomes" id="UP001220010">
    <property type="component" value="Unassembled WGS sequence"/>
</dbReference>
<sequence length="180" mass="20448">MPHLCTRCKRVFEEGVDVLEGCPACGWNKFLFVKSKGKIKEVRSALKASEIGGPYEPWPEGSGSLQEILKRTPGLDRRHENSADLRRDVPRRRDKKKAPVKHGFFELDHLEERSPGPADRGSDKPRKVEDEALESIRISEPGTYELNLPSLFEREELVMAIKEGTYLIDLSSAFKKSKKD</sequence>
<gene>
    <name evidence="2" type="ORF">P0O15_02175</name>
</gene>
<feature type="region of interest" description="Disordered" evidence="1">
    <location>
        <begin position="71"/>
        <end position="134"/>
    </location>
</feature>
<evidence type="ECO:0000313" key="3">
    <source>
        <dbReference type="Proteomes" id="UP001220010"/>
    </source>
</evidence>
<evidence type="ECO:0000256" key="1">
    <source>
        <dbReference type="SAM" id="MobiDB-lite"/>
    </source>
</evidence>
<feature type="compositionally biased region" description="Basic and acidic residues" evidence="1">
    <location>
        <begin position="103"/>
        <end position="130"/>
    </location>
</feature>
<organism evidence="2 3">
    <name type="scientific">Candidatus Methanocrinis natronophilus</name>
    <dbReference type="NCBI Taxonomy" id="3033396"/>
    <lineage>
        <taxon>Archaea</taxon>
        <taxon>Methanobacteriati</taxon>
        <taxon>Methanobacteriota</taxon>
        <taxon>Stenosarchaea group</taxon>
        <taxon>Methanomicrobia</taxon>
        <taxon>Methanotrichales</taxon>
        <taxon>Methanotrichaceae</taxon>
        <taxon>Methanocrinis</taxon>
    </lineage>
</organism>
<dbReference type="Pfam" id="PF09845">
    <property type="entry name" value="OapC"/>
    <property type="match status" value="1"/>
</dbReference>
<name>A0ABT5X5L2_9EURY</name>
<feature type="compositionally biased region" description="Basic residues" evidence="1">
    <location>
        <begin position="89"/>
        <end position="100"/>
    </location>
</feature>